<dbReference type="InterPro" id="IPR000868">
    <property type="entry name" value="Isochorismatase-like_dom"/>
</dbReference>
<proteinExistence type="predicted"/>
<dbReference type="PATRIC" id="fig|1239307.3.peg.4901"/>
<dbReference type="Proteomes" id="UP000019028">
    <property type="component" value="Plasmid pHS1"/>
</dbReference>
<dbReference type="PANTHER" id="PTHR43540:SF16">
    <property type="entry name" value="ISOCHORISMATASE-LIKE DOMAIN-CONTAINING PROTEIN"/>
    <property type="match status" value="1"/>
</dbReference>
<evidence type="ECO:0000256" key="1">
    <source>
        <dbReference type="ARBA" id="ARBA00022801"/>
    </source>
</evidence>
<evidence type="ECO:0000313" key="4">
    <source>
        <dbReference type="Proteomes" id="UP000019028"/>
    </source>
</evidence>
<dbReference type="GO" id="GO:0016787">
    <property type="term" value="F:hydrolase activity"/>
    <property type="evidence" value="ECO:0007669"/>
    <property type="project" value="UniProtKB-KW"/>
</dbReference>
<dbReference type="InterPro" id="IPR036380">
    <property type="entry name" value="Isochorismatase-like_sf"/>
</dbReference>
<keyword evidence="1" id="KW-0378">Hydrolase</keyword>
<feature type="domain" description="Isochorismatase-like" evidence="2">
    <location>
        <begin position="11"/>
        <end position="183"/>
    </location>
</feature>
<keyword evidence="3" id="KW-0614">Plasmid</keyword>
<organism evidence="3 4">
    <name type="scientific">Sodalis praecaptivus</name>
    <dbReference type="NCBI Taxonomy" id="1239307"/>
    <lineage>
        <taxon>Bacteria</taxon>
        <taxon>Pseudomonadati</taxon>
        <taxon>Pseudomonadota</taxon>
        <taxon>Gammaproteobacteria</taxon>
        <taxon>Enterobacterales</taxon>
        <taxon>Bruguierivoracaceae</taxon>
        <taxon>Sodalis</taxon>
    </lineage>
</organism>
<reference evidence="3 4" key="1">
    <citation type="journal article" date="2014" name="Genome Biol. Evol.">
        <title>Genome degeneration and adaptation in a nascent stage of symbiosis.</title>
        <authorList>
            <person name="Oakeson K.F."/>
            <person name="Gil R."/>
            <person name="Clayton A.L."/>
            <person name="Dunn D.M."/>
            <person name="von Niederhausern A.C."/>
            <person name="Hamil C."/>
            <person name="Aoyagi A."/>
            <person name="Duval B."/>
            <person name="Baca A."/>
            <person name="Silva F.J."/>
            <person name="Vallier A."/>
            <person name="Jackson D.G."/>
            <person name="Latorre A."/>
            <person name="Weiss R.B."/>
            <person name="Heddi A."/>
            <person name="Moya A."/>
            <person name="Dale C."/>
        </authorList>
    </citation>
    <scope>NUCLEOTIDE SEQUENCE [LARGE SCALE GENOMIC DNA]</scope>
    <source>
        <strain evidence="3 4">HS1</strain>
        <plasmid evidence="4">Plasmid pHS1</plasmid>
    </source>
</reference>
<dbReference type="OrthoDB" id="9807387at2"/>
<dbReference type="InterPro" id="IPR050272">
    <property type="entry name" value="Isochorismatase-like_hydrls"/>
</dbReference>
<name>W0I4I9_9GAMM</name>
<evidence type="ECO:0000313" key="3">
    <source>
        <dbReference type="EMBL" id="AHF79370.1"/>
    </source>
</evidence>
<dbReference type="EMBL" id="CP006570">
    <property type="protein sequence ID" value="AHF79370.1"/>
    <property type="molecule type" value="Genomic_DNA"/>
</dbReference>
<geneLocation type="plasmid" evidence="3 4">
    <name>pHS1</name>
</geneLocation>
<accession>W0I4I9</accession>
<sequence length="228" mass="24924">MSNPAYEPAITALLCIDLYNDFLAEGGKLFPFMKDIALKNNMHENLRNIVAAARAAGITVYHVPHHRWQQGDYADWKYPTPYQLAASERQVFAKGTWGGTFHDDFPIQPGDIVATEHWGSSGFPNTDLEHKLKRYGKEKIICVGLLANTCLEATARMGMELGFHVTLVRDATSARSHEALHAAMDIDGPTYATEILSTAALIDAIRLSAANAVKFAPAMGAVPPSATR</sequence>
<gene>
    <name evidence="3" type="ORF">Sant_P0335</name>
</gene>
<dbReference type="PANTHER" id="PTHR43540">
    <property type="entry name" value="PEROXYUREIDOACRYLATE/UREIDOACRYLATE AMIDOHYDROLASE-RELATED"/>
    <property type="match status" value="1"/>
</dbReference>
<dbReference type="AlphaFoldDB" id="W0I4I9"/>
<dbReference type="KEGG" id="sod:Sant_P0335"/>
<dbReference type="HOGENOM" id="CLU_068979_8_2_6"/>
<keyword evidence="4" id="KW-1185">Reference proteome</keyword>
<dbReference type="Pfam" id="PF00857">
    <property type="entry name" value="Isochorismatase"/>
    <property type="match status" value="1"/>
</dbReference>
<dbReference type="SUPFAM" id="SSF52499">
    <property type="entry name" value="Isochorismatase-like hydrolases"/>
    <property type="match status" value="1"/>
</dbReference>
<dbReference type="Gene3D" id="3.40.50.850">
    <property type="entry name" value="Isochorismatase-like"/>
    <property type="match status" value="1"/>
</dbReference>
<evidence type="ECO:0000259" key="2">
    <source>
        <dbReference type="Pfam" id="PF00857"/>
    </source>
</evidence>
<dbReference type="CDD" id="cd00431">
    <property type="entry name" value="cysteine_hydrolases"/>
    <property type="match status" value="1"/>
</dbReference>
<protein>
    <submittedName>
        <fullName evidence="3">Amidase</fullName>
    </submittedName>
</protein>